<dbReference type="Gene3D" id="1.10.8.60">
    <property type="match status" value="1"/>
</dbReference>
<dbReference type="InterPro" id="IPR055199">
    <property type="entry name" value="Hda_lid"/>
</dbReference>
<protein>
    <recommendedName>
        <fullName evidence="1">Hda lid domain-containing protein</fullName>
    </recommendedName>
</protein>
<reference evidence="2" key="1">
    <citation type="submission" date="2021-02" db="EMBL/GenBank/DDBJ databases">
        <title>Genome sequence of Rhodospirillales sp. strain TMPK1 isolated from soil.</title>
        <authorList>
            <person name="Nakai R."/>
            <person name="Kusada H."/>
            <person name="Tamaki H."/>
        </authorList>
    </citation>
    <scope>NUCLEOTIDE SEQUENCE</scope>
    <source>
        <strain evidence="2">TMPK1</strain>
    </source>
</reference>
<dbReference type="GO" id="GO:0005886">
    <property type="term" value="C:plasma membrane"/>
    <property type="evidence" value="ECO:0007669"/>
    <property type="project" value="TreeGrafter"/>
</dbReference>
<keyword evidence="3" id="KW-1185">Reference proteome</keyword>
<name>A0A8S8XDG1_9PROT</name>
<dbReference type="InterPro" id="IPR027417">
    <property type="entry name" value="P-loop_NTPase"/>
</dbReference>
<dbReference type="Gene3D" id="3.40.50.300">
    <property type="entry name" value="P-loop containing nucleotide triphosphate hydrolases"/>
    <property type="match status" value="2"/>
</dbReference>
<dbReference type="Proteomes" id="UP000681075">
    <property type="component" value="Unassembled WGS sequence"/>
</dbReference>
<dbReference type="AlphaFoldDB" id="A0A8S8XDG1"/>
<evidence type="ECO:0000313" key="2">
    <source>
        <dbReference type="EMBL" id="GIL39335.1"/>
    </source>
</evidence>
<dbReference type="SUPFAM" id="SSF52540">
    <property type="entry name" value="P-loop containing nucleoside triphosphate hydrolases"/>
    <property type="match status" value="1"/>
</dbReference>
<feature type="domain" description="Hda lid" evidence="1">
    <location>
        <begin position="159"/>
        <end position="210"/>
    </location>
</feature>
<dbReference type="GO" id="GO:0003688">
    <property type="term" value="F:DNA replication origin binding"/>
    <property type="evidence" value="ECO:0007669"/>
    <property type="project" value="TreeGrafter"/>
</dbReference>
<comment type="caution">
    <text evidence="2">The sequence shown here is derived from an EMBL/GenBank/DDBJ whole genome shotgun (WGS) entry which is preliminary data.</text>
</comment>
<dbReference type="RefSeq" id="WP_420242444.1">
    <property type="nucleotide sequence ID" value="NZ_BOPV01000001.1"/>
</dbReference>
<sequence length="215" mass="23144">MPPAQIPLDLPHRLALGRDDFLVAPSNESAVAWIDRWPDWPFVILVLHGPAGSGKSHLAQVWRAKSGASTDVNAGVNAVLVDDAAMAAGDKMLEEGLFHLIERAKARGGKLLLTGREPPSRWNLRLADLRSRLNAAMVVAIEAPDDALLAGVALKLFADRQLEVGVDALDALLTRVERSVDGVARAVEAIDRAALAAKRRVTAQLVRDVLKPREA</sequence>
<dbReference type="Pfam" id="PF22688">
    <property type="entry name" value="Hda_lid"/>
    <property type="match status" value="1"/>
</dbReference>
<evidence type="ECO:0000313" key="3">
    <source>
        <dbReference type="Proteomes" id="UP000681075"/>
    </source>
</evidence>
<evidence type="ECO:0000259" key="1">
    <source>
        <dbReference type="Pfam" id="PF22688"/>
    </source>
</evidence>
<dbReference type="PANTHER" id="PTHR30050">
    <property type="entry name" value="CHROMOSOMAL REPLICATION INITIATOR PROTEIN DNAA"/>
    <property type="match status" value="1"/>
</dbReference>
<organism evidence="2 3">
    <name type="scientific">Roseiterribacter gracilis</name>
    <dbReference type="NCBI Taxonomy" id="2812848"/>
    <lineage>
        <taxon>Bacteria</taxon>
        <taxon>Pseudomonadati</taxon>
        <taxon>Pseudomonadota</taxon>
        <taxon>Alphaproteobacteria</taxon>
        <taxon>Rhodospirillales</taxon>
        <taxon>Roseiterribacteraceae</taxon>
        <taxon>Roseiterribacter</taxon>
    </lineage>
</organism>
<accession>A0A8S8XDG1</accession>
<dbReference type="GO" id="GO:0006270">
    <property type="term" value="P:DNA replication initiation"/>
    <property type="evidence" value="ECO:0007669"/>
    <property type="project" value="TreeGrafter"/>
</dbReference>
<proteinExistence type="predicted"/>
<gene>
    <name evidence="2" type="ORF">TMPK1_15720</name>
</gene>
<dbReference type="PANTHER" id="PTHR30050:SF5">
    <property type="entry name" value="DNAA REGULATORY INACTIVATOR HDA"/>
    <property type="match status" value="1"/>
</dbReference>
<dbReference type="EMBL" id="BOPV01000001">
    <property type="protein sequence ID" value="GIL39335.1"/>
    <property type="molecule type" value="Genomic_DNA"/>
</dbReference>